<evidence type="ECO:0000256" key="12">
    <source>
        <dbReference type="SAM" id="Phobius"/>
    </source>
</evidence>
<keyword evidence="7 12" id="KW-1133">Transmembrane helix</keyword>
<dbReference type="OrthoDB" id="407410at2759"/>
<dbReference type="InterPro" id="IPR044880">
    <property type="entry name" value="NCX_ion-bd_dom_sf"/>
</dbReference>
<comment type="similarity">
    <text evidence="11">Belongs to the Ca(2+):cation antiporter (CaCA) (TC 2.A.19) family. Cation/calcium exchanger (CCX) subfamily.</text>
</comment>
<keyword evidence="6" id="KW-0630">Potassium</keyword>
<keyword evidence="8" id="KW-0915">Sodium</keyword>
<feature type="transmembrane region" description="Helical" evidence="12">
    <location>
        <begin position="49"/>
        <end position="66"/>
    </location>
</feature>
<feature type="transmembrane region" description="Helical" evidence="12">
    <location>
        <begin position="103"/>
        <end position="124"/>
    </location>
</feature>
<evidence type="ECO:0000256" key="7">
    <source>
        <dbReference type="ARBA" id="ARBA00022989"/>
    </source>
</evidence>
<dbReference type="Gene3D" id="1.20.1420.30">
    <property type="entry name" value="NCX, central ion-binding region"/>
    <property type="match status" value="1"/>
</dbReference>
<feature type="domain" description="Sodium/calcium exchanger membrane region" evidence="13">
    <location>
        <begin position="4"/>
        <end position="96"/>
    </location>
</feature>
<dbReference type="AlphaFoldDB" id="A0A5J5BCL8"/>
<keyword evidence="10" id="KW-0739">Sodium transport</keyword>
<reference evidence="14 15" key="1">
    <citation type="submission" date="2019-09" db="EMBL/GenBank/DDBJ databases">
        <title>A chromosome-level genome assembly of the Chinese tupelo Nyssa sinensis.</title>
        <authorList>
            <person name="Yang X."/>
            <person name="Kang M."/>
            <person name="Yang Y."/>
            <person name="Xiong H."/>
            <person name="Wang M."/>
            <person name="Zhang Z."/>
            <person name="Wang Z."/>
            <person name="Wu H."/>
            <person name="Ma T."/>
            <person name="Liu J."/>
            <person name="Xi Z."/>
        </authorList>
    </citation>
    <scope>NUCLEOTIDE SEQUENCE [LARGE SCALE GENOMIC DNA]</scope>
    <source>
        <strain evidence="14">J267</strain>
        <tissue evidence="14">Leaf</tissue>
    </source>
</reference>
<feature type="transmembrane region" description="Helical" evidence="12">
    <location>
        <begin position="20"/>
        <end position="37"/>
    </location>
</feature>
<dbReference type="Proteomes" id="UP000325577">
    <property type="component" value="Linkage Group LG13"/>
</dbReference>
<keyword evidence="15" id="KW-1185">Reference proteome</keyword>
<evidence type="ECO:0000256" key="5">
    <source>
        <dbReference type="ARBA" id="ARBA00022692"/>
    </source>
</evidence>
<dbReference type="GO" id="GO:0016020">
    <property type="term" value="C:membrane"/>
    <property type="evidence" value="ECO:0007669"/>
    <property type="project" value="UniProtKB-SubCell"/>
</dbReference>
<dbReference type="PANTHER" id="PTHR12266:SF0">
    <property type="entry name" value="MITOCHONDRIAL SODIUM_CALCIUM EXCHANGER PROTEIN"/>
    <property type="match status" value="1"/>
</dbReference>
<dbReference type="Pfam" id="PF01699">
    <property type="entry name" value="Na_Ca_ex"/>
    <property type="match status" value="1"/>
</dbReference>
<protein>
    <recommendedName>
        <fullName evidence="13">Sodium/calcium exchanger membrane region domain-containing protein</fullName>
    </recommendedName>
</protein>
<evidence type="ECO:0000313" key="14">
    <source>
        <dbReference type="EMBL" id="KAA8540236.1"/>
    </source>
</evidence>
<evidence type="ECO:0000256" key="4">
    <source>
        <dbReference type="ARBA" id="ARBA00022538"/>
    </source>
</evidence>
<evidence type="ECO:0000256" key="2">
    <source>
        <dbReference type="ARBA" id="ARBA00022448"/>
    </source>
</evidence>
<evidence type="ECO:0000256" key="10">
    <source>
        <dbReference type="ARBA" id="ARBA00023201"/>
    </source>
</evidence>
<keyword evidence="10" id="KW-0406">Ion transport</keyword>
<dbReference type="EMBL" id="CM018036">
    <property type="protein sequence ID" value="KAA8540236.1"/>
    <property type="molecule type" value="Genomic_DNA"/>
</dbReference>
<evidence type="ECO:0000259" key="13">
    <source>
        <dbReference type="Pfam" id="PF01699"/>
    </source>
</evidence>
<accession>A0A5J5BCL8</accession>
<keyword evidence="3" id="KW-0050">Antiport</keyword>
<sequence>MNGEDGVQIALSGCYAGPMFNTLVGLGISMFLGAWSAKPGLYIVPQDRSLFYTMGFLMTGLIWALVVLPRNDMRPSRILGVGLITLYSIFLCVRWWIVLGFMQLIIVCFFVAVVESEVTIGSWVRFRREICMLEIESGSADLKLSSNGCWDLFVWIRHPWVAENVGSSVDTVDQGQENGRGKNV</sequence>
<evidence type="ECO:0000256" key="9">
    <source>
        <dbReference type="ARBA" id="ARBA00023136"/>
    </source>
</evidence>
<comment type="subcellular location">
    <subcellularLocation>
        <location evidence="1">Membrane</location>
        <topology evidence="1">Multi-pass membrane protein</topology>
    </subcellularLocation>
</comment>
<feature type="transmembrane region" description="Helical" evidence="12">
    <location>
        <begin position="78"/>
        <end position="97"/>
    </location>
</feature>
<dbReference type="PANTHER" id="PTHR12266">
    <property type="entry name" value="NA+/CA2+ K+ INDEPENDENT EXCHANGER"/>
    <property type="match status" value="1"/>
</dbReference>
<evidence type="ECO:0000256" key="6">
    <source>
        <dbReference type="ARBA" id="ARBA00022958"/>
    </source>
</evidence>
<name>A0A5J5BCL8_9ASTE</name>
<organism evidence="14 15">
    <name type="scientific">Nyssa sinensis</name>
    <dbReference type="NCBI Taxonomy" id="561372"/>
    <lineage>
        <taxon>Eukaryota</taxon>
        <taxon>Viridiplantae</taxon>
        <taxon>Streptophyta</taxon>
        <taxon>Embryophyta</taxon>
        <taxon>Tracheophyta</taxon>
        <taxon>Spermatophyta</taxon>
        <taxon>Magnoliopsida</taxon>
        <taxon>eudicotyledons</taxon>
        <taxon>Gunneridae</taxon>
        <taxon>Pentapetalae</taxon>
        <taxon>asterids</taxon>
        <taxon>Cornales</taxon>
        <taxon>Nyssaceae</taxon>
        <taxon>Nyssa</taxon>
    </lineage>
</organism>
<evidence type="ECO:0000256" key="3">
    <source>
        <dbReference type="ARBA" id="ARBA00022449"/>
    </source>
</evidence>
<keyword evidence="5 12" id="KW-0812">Transmembrane</keyword>
<dbReference type="InterPro" id="IPR051359">
    <property type="entry name" value="CaCA_antiporter"/>
</dbReference>
<gene>
    <name evidence="14" type="ORF">F0562_024201</name>
</gene>
<proteinExistence type="inferred from homology"/>
<evidence type="ECO:0000256" key="11">
    <source>
        <dbReference type="ARBA" id="ARBA00038187"/>
    </source>
</evidence>
<dbReference type="GO" id="GO:0015297">
    <property type="term" value="F:antiporter activity"/>
    <property type="evidence" value="ECO:0007669"/>
    <property type="project" value="UniProtKB-KW"/>
</dbReference>
<keyword evidence="4" id="KW-0633">Potassium transport</keyword>
<dbReference type="GO" id="GO:0006813">
    <property type="term" value="P:potassium ion transport"/>
    <property type="evidence" value="ECO:0007669"/>
    <property type="project" value="UniProtKB-KW"/>
</dbReference>
<evidence type="ECO:0000256" key="1">
    <source>
        <dbReference type="ARBA" id="ARBA00004141"/>
    </source>
</evidence>
<dbReference type="GO" id="GO:0006814">
    <property type="term" value="P:sodium ion transport"/>
    <property type="evidence" value="ECO:0007669"/>
    <property type="project" value="UniProtKB-KW"/>
</dbReference>
<dbReference type="GO" id="GO:0008324">
    <property type="term" value="F:monoatomic cation transmembrane transporter activity"/>
    <property type="evidence" value="ECO:0007669"/>
    <property type="project" value="TreeGrafter"/>
</dbReference>
<dbReference type="InterPro" id="IPR004837">
    <property type="entry name" value="NaCa_Exmemb"/>
</dbReference>
<evidence type="ECO:0000313" key="15">
    <source>
        <dbReference type="Proteomes" id="UP000325577"/>
    </source>
</evidence>
<keyword evidence="9 12" id="KW-0472">Membrane</keyword>
<evidence type="ECO:0000256" key="8">
    <source>
        <dbReference type="ARBA" id="ARBA00023053"/>
    </source>
</evidence>
<keyword evidence="2" id="KW-0813">Transport</keyword>